<gene>
    <name evidence="1" type="ORF">Q9315_22810</name>
</gene>
<keyword evidence="1" id="KW-0614">Plasmid</keyword>
<protein>
    <submittedName>
        <fullName evidence="1">Uncharacterized protein</fullName>
    </submittedName>
</protein>
<name>A0ABY9K8V8_9HYPH</name>
<accession>A0ABY9K8V8</accession>
<dbReference type="EMBL" id="CP132315">
    <property type="protein sequence ID" value="WLS05008.1"/>
    <property type="molecule type" value="Genomic_DNA"/>
</dbReference>
<dbReference type="Proteomes" id="UP001225788">
    <property type="component" value="Plasmid unnamed1"/>
</dbReference>
<reference evidence="1 2" key="1">
    <citation type="submission" date="2023-08" db="EMBL/GenBank/DDBJ databases">
        <title>Pathogen: clinical or host-associated sample.</title>
        <authorList>
            <person name="Hergert J."/>
            <person name="Casey R."/>
            <person name="Wagner J."/>
            <person name="Young E.L."/>
            <person name="Oakeson K.F."/>
        </authorList>
    </citation>
    <scope>NUCLEOTIDE SEQUENCE [LARGE SCALE GENOMIC DNA]</scope>
    <source>
        <strain evidence="1 2">UPHL-collab-2</strain>
        <plasmid evidence="1 2">unnamed1</plasmid>
    </source>
</reference>
<geneLocation type="plasmid" evidence="1 2">
    <name>unnamed1</name>
</geneLocation>
<sequence length="108" mass="11543">MTARKFLGASSVVAIGLISAATLWLFLQHDFCENIVLDVLASPDGRWQAVAFERNCGATASTSMNISLMTNSDNPHGSGNIFVSEGRSAQLAWKNSLGRVDKVDSQIG</sequence>
<organism evidence="1 2">
    <name type="scientific">Shinella oryzae</name>
    <dbReference type="NCBI Taxonomy" id="2871820"/>
    <lineage>
        <taxon>Bacteria</taxon>
        <taxon>Pseudomonadati</taxon>
        <taxon>Pseudomonadota</taxon>
        <taxon>Alphaproteobacteria</taxon>
        <taxon>Hyphomicrobiales</taxon>
        <taxon>Rhizobiaceae</taxon>
        <taxon>Shinella</taxon>
    </lineage>
</organism>
<evidence type="ECO:0000313" key="2">
    <source>
        <dbReference type="Proteomes" id="UP001225788"/>
    </source>
</evidence>
<keyword evidence="2" id="KW-1185">Reference proteome</keyword>
<evidence type="ECO:0000313" key="1">
    <source>
        <dbReference type="EMBL" id="WLS05008.1"/>
    </source>
</evidence>
<proteinExistence type="predicted"/>
<dbReference type="RefSeq" id="WP_306161442.1">
    <property type="nucleotide sequence ID" value="NZ_CP132315.1"/>
</dbReference>